<gene>
    <name evidence="2" type="ORF">JOF59_000969</name>
</gene>
<dbReference type="Pfam" id="PF22654">
    <property type="entry name" value="DUF7008"/>
    <property type="match status" value="1"/>
</dbReference>
<evidence type="ECO:0000313" key="2">
    <source>
        <dbReference type="EMBL" id="MBP2358569.1"/>
    </source>
</evidence>
<protein>
    <recommendedName>
        <fullName evidence="1">DUF7008 domain-containing protein</fullName>
    </recommendedName>
</protein>
<sequence>MRASYWSNRGKLDVPKERFISYPEAGPDSDSTLMLGWAGWDHKDQAQALFELLAARTTRDGWSSKRIVPLLAGLHEVMPWVKQWHDEYDDEWGAVPADELEAEYENQLRKHQVGGLDPES</sequence>
<reference evidence="2 3" key="1">
    <citation type="submission" date="2021-03" db="EMBL/GenBank/DDBJ databases">
        <title>Sequencing the genomes of 1000 actinobacteria strains.</title>
        <authorList>
            <person name="Klenk H.-P."/>
        </authorList>
    </citation>
    <scope>NUCLEOTIDE SEQUENCE [LARGE SCALE GENOMIC DNA]</scope>
    <source>
        <strain evidence="2 3">DSM 40843</strain>
    </source>
</reference>
<accession>A0ABS4V4B4</accession>
<dbReference type="EMBL" id="JAGINS010000001">
    <property type="protein sequence ID" value="MBP2358569.1"/>
    <property type="molecule type" value="Genomic_DNA"/>
</dbReference>
<name>A0ABS4V4B4_9ACTN</name>
<comment type="caution">
    <text evidence="2">The sequence shown here is derived from an EMBL/GenBank/DDBJ whole genome shotgun (WGS) entry which is preliminary data.</text>
</comment>
<evidence type="ECO:0000259" key="1">
    <source>
        <dbReference type="Pfam" id="PF22654"/>
    </source>
</evidence>
<dbReference type="InterPro" id="IPR054277">
    <property type="entry name" value="DUF7008"/>
</dbReference>
<feature type="domain" description="DUF7008" evidence="1">
    <location>
        <begin position="2"/>
        <end position="113"/>
    </location>
</feature>
<organism evidence="2 3">
    <name type="scientific">Streptomyces clavifer</name>
    <dbReference type="NCBI Taxonomy" id="68188"/>
    <lineage>
        <taxon>Bacteria</taxon>
        <taxon>Bacillati</taxon>
        <taxon>Actinomycetota</taxon>
        <taxon>Actinomycetes</taxon>
        <taxon>Kitasatosporales</taxon>
        <taxon>Streptomycetaceae</taxon>
        <taxon>Streptomyces</taxon>
    </lineage>
</organism>
<proteinExistence type="predicted"/>
<evidence type="ECO:0000313" key="3">
    <source>
        <dbReference type="Proteomes" id="UP001519311"/>
    </source>
</evidence>
<dbReference type="Proteomes" id="UP001519311">
    <property type="component" value="Unassembled WGS sequence"/>
</dbReference>
<keyword evidence="3" id="KW-1185">Reference proteome</keyword>